<dbReference type="PANTHER" id="PTHR46082">
    <property type="entry name" value="ATP/GTP-BINDING PROTEIN-RELATED"/>
    <property type="match status" value="1"/>
</dbReference>
<gene>
    <name evidence="2" type="ORF">MAM_03324</name>
</gene>
<dbReference type="SUPFAM" id="SSF53167">
    <property type="entry name" value="Purine and uridine phosphorylases"/>
    <property type="match status" value="1"/>
</dbReference>
<dbReference type="STRING" id="1081103.A0A0B2WZK8"/>
<proteinExistence type="predicted"/>
<dbReference type="GO" id="GO:0009116">
    <property type="term" value="P:nucleoside metabolic process"/>
    <property type="evidence" value="ECO:0007669"/>
    <property type="project" value="InterPro"/>
</dbReference>
<name>A0A0B2WZK8_METAS</name>
<dbReference type="RefSeq" id="XP_040679928.1">
    <property type="nucleotide sequence ID" value="XM_040822123.1"/>
</dbReference>
<dbReference type="EMBL" id="AZHE01000006">
    <property type="protein sequence ID" value="KHN98862.1"/>
    <property type="molecule type" value="Genomic_DNA"/>
</dbReference>
<dbReference type="InterPro" id="IPR027417">
    <property type="entry name" value="P-loop_NTPase"/>
</dbReference>
<dbReference type="InterPro" id="IPR035994">
    <property type="entry name" value="Nucleoside_phosphorylase_sf"/>
</dbReference>
<keyword evidence="3" id="KW-1185">Reference proteome</keyword>
<protein>
    <submittedName>
        <fullName evidence="2">Tetratricopeptide repeat domain-containing protein</fullName>
    </submittedName>
</protein>
<reference evidence="2 3" key="1">
    <citation type="journal article" date="2014" name="Proc. Natl. Acad. Sci. U.S.A.">
        <title>Trajectory and genomic determinants of fungal-pathogen speciation and host adaptation.</title>
        <authorList>
            <person name="Hu X."/>
            <person name="Xiao G."/>
            <person name="Zheng P."/>
            <person name="Shang Y."/>
            <person name="Su Y."/>
            <person name="Zhang X."/>
            <person name="Liu X."/>
            <person name="Zhan S."/>
            <person name="St Leger R.J."/>
            <person name="Wang C."/>
        </authorList>
    </citation>
    <scope>NUCLEOTIDE SEQUENCE [LARGE SCALE GENOMIC DNA]</scope>
    <source>
        <strain evidence="2 3">ARSEF 1941</strain>
    </source>
</reference>
<dbReference type="AlphaFoldDB" id="A0A0B2WZK8"/>
<evidence type="ECO:0000256" key="1">
    <source>
        <dbReference type="SAM" id="MobiDB-lite"/>
    </source>
</evidence>
<dbReference type="Proteomes" id="UP000030816">
    <property type="component" value="Unassembled WGS sequence"/>
</dbReference>
<evidence type="ECO:0000313" key="2">
    <source>
        <dbReference type="EMBL" id="KHN98862.1"/>
    </source>
</evidence>
<organism evidence="2 3">
    <name type="scientific">Metarhizium album (strain ARSEF 1941)</name>
    <dbReference type="NCBI Taxonomy" id="1081103"/>
    <lineage>
        <taxon>Eukaryota</taxon>
        <taxon>Fungi</taxon>
        <taxon>Dikarya</taxon>
        <taxon>Ascomycota</taxon>
        <taxon>Pezizomycotina</taxon>
        <taxon>Sordariomycetes</taxon>
        <taxon>Hypocreomycetidae</taxon>
        <taxon>Hypocreales</taxon>
        <taxon>Clavicipitaceae</taxon>
        <taxon>Metarhizium</taxon>
    </lineage>
</organism>
<dbReference type="OrthoDB" id="1658288at2759"/>
<comment type="caution">
    <text evidence="2">The sequence shown here is derived from an EMBL/GenBank/DDBJ whole genome shotgun (WGS) entry which is preliminary data.</text>
</comment>
<dbReference type="Gene3D" id="3.40.50.300">
    <property type="entry name" value="P-loop containing nucleotide triphosphate hydrolases"/>
    <property type="match status" value="1"/>
</dbReference>
<sequence>MAQLDPAIYTIAWIAPREIEAVSALHLLDNSHRGRFSLGRGDDYVFHAGDVCGHNVVIATLPAGQEYGTGSAAALAAQVKKFFPNLWFGLLVGVAAGLPLLSGPGPEQRDIRLGDVLVALPGSDSAGLFAYDLGKEDAAKGFQPLRSGHVLAVTETVVRSAIGSIKIHAPNDTAFFLPFYHDIKHREHATGNFIDPGQDKDVFYDMNEQGLYSLIERELRPDSRRTRVWYGPIASGEKLMKNAAKRNELRDRYRVVGIEMEAAGTMNRIPVGVIRGVCDYGDERKNNEWQPYAAAMAGAYAKAVLAQIGPKMCLSAAVSEPSQSGPAMMRDLAQPSTKSDGYSDEPSRNEYFETPQSVTSLFTGRQNLLDDLSGTFIQSGAAKAETQRRFVIYGLGGAGKTQFCCKFAEENRDRFWGVFWIDAGSEERVKDGLKHIAALALLPRHANAALHWLSKADKKWLLIIDNANDSRIPLENYFPKSRHGHILIATRNPALKIHGNTGPEFYNISVMGAKEAKSLLLRSSGLPAPWCRLVILSMTH</sequence>
<feature type="region of interest" description="Disordered" evidence="1">
    <location>
        <begin position="323"/>
        <end position="348"/>
    </location>
</feature>
<dbReference type="SUPFAM" id="SSF52540">
    <property type="entry name" value="P-loop containing nucleoside triphosphate hydrolases"/>
    <property type="match status" value="1"/>
</dbReference>
<accession>A0A0B2WZK8</accession>
<dbReference type="GO" id="GO:0003824">
    <property type="term" value="F:catalytic activity"/>
    <property type="evidence" value="ECO:0007669"/>
    <property type="project" value="InterPro"/>
</dbReference>
<evidence type="ECO:0000313" key="3">
    <source>
        <dbReference type="Proteomes" id="UP000030816"/>
    </source>
</evidence>
<dbReference type="GeneID" id="63737779"/>
<dbReference type="InterPro" id="IPR053137">
    <property type="entry name" value="NLR-like"/>
</dbReference>
<dbReference type="PANTHER" id="PTHR46082:SF11">
    <property type="entry name" value="AAA+ ATPASE DOMAIN-CONTAINING PROTEIN-RELATED"/>
    <property type="match status" value="1"/>
</dbReference>
<dbReference type="HOGENOM" id="CLU_000288_34_22_1"/>
<dbReference type="Gene3D" id="3.40.50.1580">
    <property type="entry name" value="Nucleoside phosphorylase domain"/>
    <property type="match status" value="1"/>
</dbReference>